<dbReference type="EMBL" id="JADBEG010000001">
    <property type="protein sequence ID" value="MBE1495263.1"/>
    <property type="molecule type" value="Genomic_DNA"/>
</dbReference>
<evidence type="ECO:0000256" key="1">
    <source>
        <dbReference type="SAM" id="MobiDB-lite"/>
    </source>
</evidence>
<gene>
    <name evidence="2" type="ORF">H4696_002363</name>
</gene>
<sequence>MTGSPNVLNESFRSSEVLNDSFKTLAEPGPFGKSRGRRS</sequence>
<evidence type="ECO:0000313" key="2">
    <source>
        <dbReference type="EMBL" id="MBE1495263.1"/>
    </source>
</evidence>
<protein>
    <submittedName>
        <fullName evidence="2">Uncharacterized protein</fullName>
    </submittedName>
</protein>
<feature type="compositionally biased region" description="Polar residues" evidence="1">
    <location>
        <begin position="1"/>
        <end position="22"/>
    </location>
</feature>
<evidence type="ECO:0000313" key="3">
    <source>
        <dbReference type="Proteomes" id="UP000631670"/>
    </source>
</evidence>
<dbReference type="Proteomes" id="UP000631670">
    <property type="component" value="Unassembled WGS sequence"/>
</dbReference>
<proteinExistence type="predicted"/>
<organism evidence="2 3">
    <name type="scientific">Amycolatopsis lexingtonensis</name>
    <dbReference type="NCBI Taxonomy" id="218822"/>
    <lineage>
        <taxon>Bacteria</taxon>
        <taxon>Bacillati</taxon>
        <taxon>Actinomycetota</taxon>
        <taxon>Actinomycetes</taxon>
        <taxon>Pseudonocardiales</taxon>
        <taxon>Pseudonocardiaceae</taxon>
        <taxon>Amycolatopsis</taxon>
    </lineage>
</organism>
<keyword evidence="3" id="KW-1185">Reference proteome</keyword>
<reference evidence="2 3" key="1">
    <citation type="submission" date="2020-10" db="EMBL/GenBank/DDBJ databases">
        <title>Sequencing the genomes of 1000 actinobacteria strains.</title>
        <authorList>
            <person name="Klenk H.-P."/>
        </authorList>
    </citation>
    <scope>NUCLEOTIDE SEQUENCE [LARGE SCALE GENOMIC DNA]</scope>
    <source>
        <strain evidence="2 3">DSM 44653</strain>
    </source>
</reference>
<name>A0ABR9HWH7_9PSEU</name>
<comment type="caution">
    <text evidence="2">The sequence shown here is derived from an EMBL/GenBank/DDBJ whole genome shotgun (WGS) entry which is preliminary data.</text>
</comment>
<accession>A0ABR9HWH7</accession>
<feature type="region of interest" description="Disordered" evidence="1">
    <location>
        <begin position="1"/>
        <end position="39"/>
    </location>
</feature>